<dbReference type="CDD" id="cd06170">
    <property type="entry name" value="LuxR_C_like"/>
    <property type="match status" value="1"/>
</dbReference>
<dbReference type="InterPro" id="IPR016032">
    <property type="entry name" value="Sig_transdc_resp-reg_C-effctor"/>
</dbReference>
<dbReference type="InterPro" id="IPR000792">
    <property type="entry name" value="Tscrpt_reg_LuxR_C"/>
</dbReference>
<dbReference type="Gene3D" id="1.10.10.10">
    <property type="entry name" value="Winged helix-like DNA-binding domain superfamily/Winged helix DNA-binding domain"/>
    <property type="match status" value="1"/>
</dbReference>
<dbReference type="GO" id="GO:0003677">
    <property type="term" value="F:DNA binding"/>
    <property type="evidence" value="ECO:0007669"/>
    <property type="project" value="UniProtKB-KW"/>
</dbReference>
<dbReference type="GO" id="GO:0006355">
    <property type="term" value="P:regulation of DNA-templated transcription"/>
    <property type="evidence" value="ECO:0007669"/>
    <property type="project" value="InterPro"/>
</dbReference>
<dbReference type="SUPFAM" id="SSF46894">
    <property type="entry name" value="C-terminal effector domain of the bipartite response regulators"/>
    <property type="match status" value="1"/>
</dbReference>
<keyword evidence="3" id="KW-1185">Reference proteome</keyword>
<dbReference type="Pfam" id="PF00196">
    <property type="entry name" value="GerE"/>
    <property type="match status" value="1"/>
</dbReference>
<dbReference type="InterPro" id="IPR036388">
    <property type="entry name" value="WH-like_DNA-bd_sf"/>
</dbReference>
<organism evidence="2 3">
    <name type="scientific">Anaerosolibacter carboniphilus</name>
    <dbReference type="NCBI Taxonomy" id="1417629"/>
    <lineage>
        <taxon>Bacteria</taxon>
        <taxon>Bacillati</taxon>
        <taxon>Bacillota</taxon>
        <taxon>Clostridia</taxon>
        <taxon>Peptostreptococcales</taxon>
        <taxon>Thermotaleaceae</taxon>
        <taxon>Anaerosolibacter</taxon>
    </lineage>
</organism>
<accession>A0A841KYK9</accession>
<dbReference type="AlphaFoldDB" id="A0A841KYK9"/>
<dbReference type="Proteomes" id="UP000579281">
    <property type="component" value="Unassembled WGS sequence"/>
</dbReference>
<proteinExistence type="predicted"/>
<protein>
    <submittedName>
        <fullName evidence="2">DNA-binding NarL/FixJ family response regulator</fullName>
    </submittedName>
</protein>
<evidence type="ECO:0000313" key="2">
    <source>
        <dbReference type="EMBL" id="MBB6218437.1"/>
    </source>
</evidence>
<feature type="domain" description="HTH luxR-type" evidence="1">
    <location>
        <begin position="156"/>
        <end position="221"/>
    </location>
</feature>
<evidence type="ECO:0000313" key="3">
    <source>
        <dbReference type="Proteomes" id="UP000579281"/>
    </source>
</evidence>
<dbReference type="PROSITE" id="PS50043">
    <property type="entry name" value="HTH_LUXR_2"/>
    <property type="match status" value="1"/>
</dbReference>
<name>A0A841KYK9_9FIRM</name>
<evidence type="ECO:0000259" key="1">
    <source>
        <dbReference type="PROSITE" id="PS50043"/>
    </source>
</evidence>
<dbReference type="SMART" id="SM00421">
    <property type="entry name" value="HTH_LUXR"/>
    <property type="match status" value="1"/>
</dbReference>
<reference evidence="2 3" key="1">
    <citation type="submission" date="2020-08" db="EMBL/GenBank/DDBJ databases">
        <title>Genomic Encyclopedia of Type Strains, Phase IV (KMG-IV): sequencing the most valuable type-strain genomes for metagenomic binning, comparative biology and taxonomic classification.</title>
        <authorList>
            <person name="Goeker M."/>
        </authorList>
    </citation>
    <scope>NUCLEOTIDE SEQUENCE [LARGE SCALE GENOMIC DNA]</scope>
    <source>
        <strain evidence="2 3">DSM 103526</strain>
    </source>
</reference>
<dbReference type="EMBL" id="JACHEN010000038">
    <property type="protein sequence ID" value="MBB6218437.1"/>
    <property type="molecule type" value="Genomic_DNA"/>
</dbReference>
<sequence length="229" mass="26677">MREIFTNNKRCAISILKKTINELSITNVMNNLSTEILFVLTEFNLNNIIILNYKGFNLNEETILADLEEKIKENILLSREKKSISIQLNTEKIGDILTKPIQKKNGEMIFFISMITRREINEDLILFIEMLVTTFYKNFIIQSIMNNFQDGYILDGKTDEVHLSPKESQVAHYLELGFTDKEIYQACHISLSTLRKIISSIYEKLNVNNRAEFISKYSAMKILNIYKEA</sequence>
<keyword evidence="2" id="KW-0238">DNA-binding</keyword>
<dbReference type="RefSeq" id="WP_184312916.1">
    <property type="nucleotide sequence ID" value="NZ_JACHEN010000038.1"/>
</dbReference>
<comment type="caution">
    <text evidence="2">The sequence shown here is derived from an EMBL/GenBank/DDBJ whole genome shotgun (WGS) entry which is preliminary data.</text>
</comment>
<gene>
    <name evidence="2" type="ORF">HNQ80_004601</name>
</gene>